<gene>
    <name evidence="4" type="ORF">SHM7688_01449</name>
</gene>
<dbReference type="PANTHER" id="PTHR10799">
    <property type="entry name" value="SNF2/RAD54 HELICASE FAMILY"/>
    <property type="match status" value="1"/>
</dbReference>
<dbReference type="Gene3D" id="3.40.50.300">
    <property type="entry name" value="P-loop containing nucleotide triphosphate hydrolases"/>
    <property type="match status" value="1"/>
</dbReference>
<dbReference type="Pfam" id="PF00271">
    <property type="entry name" value="Helicase_C"/>
    <property type="match status" value="1"/>
</dbReference>
<dbReference type="InterPro" id="IPR001650">
    <property type="entry name" value="Helicase_C-like"/>
</dbReference>
<dbReference type="STRING" id="321267.SHM7688_01449"/>
<feature type="domain" description="Helicase ATP-binding" evidence="2">
    <location>
        <begin position="497"/>
        <end position="685"/>
    </location>
</feature>
<dbReference type="SMART" id="SM00487">
    <property type="entry name" value="DEXDc"/>
    <property type="match status" value="1"/>
</dbReference>
<dbReference type="SMART" id="SM00490">
    <property type="entry name" value="HELICc"/>
    <property type="match status" value="1"/>
</dbReference>
<dbReference type="Proteomes" id="UP000054823">
    <property type="component" value="Unassembled WGS sequence"/>
</dbReference>
<evidence type="ECO:0000259" key="2">
    <source>
        <dbReference type="PROSITE" id="PS51192"/>
    </source>
</evidence>
<keyword evidence="1" id="KW-0378">Hydrolase</keyword>
<dbReference type="SUPFAM" id="SSF52540">
    <property type="entry name" value="P-loop containing nucleoside triphosphate hydrolases"/>
    <property type="match status" value="2"/>
</dbReference>
<dbReference type="CDD" id="cd18793">
    <property type="entry name" value="SF2_C_SNF"/>
    <property type="match status" value="1"/>
</dbReference>
<evidence type="ECO:0000259" key="3">
    <source>
        <dbReference type="PROSITE" id="PS51194"/>
    </source>
</evidence>
<dbReference type="PROSITE" id="PS51194">
    <property type="entry name" value="HELICASE_CTER"/>
    <property type="match status" value="1"/>
</dbReference>
<dbReference type="EMBL" id="CYPW01000010">
    <property type="protein sequence ID" value="CUH52009.1"/>
    <property type="molecule type" value="Genomic_DNA"/>
</dbReference>
<name>A0A0P1EP38_9RHOB</name>
<evidence type="ECO:0000313" key="4">
    <source>
        <dbReference type="EMBL" id="CUH52009.1"/>
    </source>
</evidence>
<feature type="domain" description="Helicase C-terminal" evidence="3">
    <location>
        <begin position="796"/>
        <end position="951"/>
    </location>
</feature>
<accession>A0A0P1EP38</accession>
<dbReference type="Pfam" id="PF00176">
    <property type="entry name" value="SNF2-rel_dom"/>
    <property type="match status" value="1"/>
</dbReference>
<dbReference type="GO" id="GO:0005524">
    <property type="term" value="F:ATP binding"/>
    <property type="evidence" value="ECO:0007669"/>
    <property type="project" value="InterPro"/>
</dbReference>
<dbReference type="InterPro" id="IPR000330">
    <property type="entry name" value="SNF2_N"/>
</dbReference>
<dbReference type="InterPro" id="IPR049730">
    <property type="entry name" value="SNF2/RAD54-like_C"/>
</dbReference>
<dbReference type="InterPro" id="IPR038718">
    <property type="entry name" value="SNF2-like_sf"/>
</dbReference>
<dbReference type="InterPro" id="IPR027417">
    <property type="entry name" value="P-loop_NTPase"/>
</dbReference>
<dbReference type="Gene3D" id="3.40.50.10810">
    <property type="entry name" value="Tandem AAA-ATPase domain"/>
    <property type="match status" value="1"/>
</dbReference>
<dbReference type="RefSeq" id="WP_058239240.1">
    <property type="nucleotide sequence ID" value="NZ_CYPW01000010.1"/>
</dbReference>
<dbReference type="PROSITE" id="PS51192">
    <property type="entry name" value="HELICASE_ATP_BIND_1"/>
    <property type="match status" value="1"/>
</dbReference>
<dbReference type="InterPro" id="IPR014001">
    <property type="entry name" value="Helicase_ATP-bd"/>
</dbReference>
<evidence type="ECO:0000313" key="5">
    <source>
        <dbReference type="Proteomes" id="UP000054823"/>
    </source>
</evidence>
<dbReference type="AlphaFoldDB" id="A0A0P1EP38"/>
<keyword evidence="5" id="KW-1185">Reference proteome</keyword>
<evidence type="ECO:0000256" key="1">
    <source>
        <dbReference type="ARBA" id="ARBA00022801"/>
    </source>
</evidence>
<dbReference type="CDD" id="cd17919">
    <property type="entry name" value="DEXHc_Snf"/>
    <property type="match status" value="1"/>
</dbReference>
<organism evidence="4 5">
    <name type="scientific">Shimia marina</name>
    <dbReference type="NCBI Taxonomy" id="321267"/>
    <lineage>
        <taxon>Bacteria</taxon>
        <taxon>Pseudomonadati</taxon>
        <taxon>Pseudomonadota</taxon>
        <taxon>Alphaproteobacteria</taxon>
        <taxon>Rhodobacterales</taxon>
        <taxon>Roseobacteraceae</taxon>
    </lineage>
</organism>
<proteinExistence type="predicted"/>
<protein>
    <submittedName>
        <fullName evidence="4">N-formylmethionyl-tRNA deformylase</fullName>
    </submittedName>
</protein>
<sequence>MHEFQFDIEENGLRVRISHQKTGLFARFRKREPVDLKTLAGAERTLAIALSRIRALDRDSDHHELSADYLWLDHWMVSRLDDMSASVLGIPQKLSGVVFHAEMRGSLGSESFALQWWWERDKRQIRLNRTGAIVESGGVFMRLPAQIYDAIILSEAFDSGRPLPEHWRALSEFRAALGGLEDDGLTRPERYLEKVEIVACDKVGLAVEPEEPLGFAPLPFVSQQIRQGEMASEVSAALQGDELSAFKEDSNRRGAQPAYRVGENRFLILDKSVVPVVDVISRHARGTDQEKRNFLENADRLVAEAIEQALIDEGRLNELMPSADLVDVVETEFEKAWAETREWTDRVIEIRKWTKPEIEILEGSGTSWLPDDIDAVVGEILGTIPEEDLDTVLKTLLAAQENGDLEVLLEQGVLPVTELVIQAVRRRLELYLNRTSQDQAEEGEVTAILPVTHDNFWELEFRERLHDRPSATEQELPSSLKTSLHAHQRNAFDWQVSAWEAGLPGILNADEQGLGKTVQTLSFLAWLNERMTKGELPTKPFLIVAPTSLLRNWEDETRKHLIPGIFDEPVRLYGRELKAWRVQGERGRDIQDGRAKLDLSSLIDCSEPRLVITTYQTLANYAVTFAQTPFAVAVFDEIQNLKNPSTLRSNAAKAVNADFRIGLTGTPVENATRDIWAIMDQLFPGALGALNDFRIAFDIPKKGNMQELHRAVFSSINGYPALGIRRTKEKAASDLPPKVRVLHPRIMPEIQALRYDEARKPGQSLFGLLHHIRRTSLHPGLLEGEAPETFIHASARIEAAMDVLRAIRVKGEKALVFVENRDVQAWFAELVKIEFGLPRVEIINGSTPVSHRKEITDHFQRHMQHDEGFDVLVLGPRAAGTGLTLTAANHVIHLTRWWNPAVEEQCNDRTHRIGQTRPVTVHIPLAIHPRLQRGSFDCLLQNLMKNKRSLADSVLWPPESDESEVRALYDAIVSAEEEDGLATDEGLVLSGRPDLETQELGENILRVCLKGGGASVVVALDGLNLKPEVLRPETDAAAIVLSDFNNFPEGTHVPMSVLGGSLLWPDFVLPD</sequence>
<dbReference type="OrthoDB" id="9814088at2"/>
<dbReference type="GO" id="GO:0004386">
    <property type="term" value="F:helicase activity"/>
    <property type="evidence" value="ECO:0007669"/>
    <property type="project" value="UniProtKB-KW"/>
</dbReference>
<dbReference type="GO" id="GO:0016787">
    <property type="term" value="F:hydrolase activity"/>
    <property type="evidence" value="ECO:0007669"/>
    <property type="project" value="UniProtKB-KW"/>
</dbReference>
<reference evidence="4 5" key="1">
    <citation type="submission" date="2015-09" db="EMBL/GenBank/DDBJ databases">
        <authorList>
            <consortium name="Swine Surveillance"/>
        </authorList>
    </citation>
    <scope>NUCLEOTIDE SEQUENCE [LARGE SCALE GENOMIC DNA]</scope>
    <source>
        <strain evidence="4 5">CECT 7688</strain>
    </source>
</reference>